<keyword evidence="1" id="KW-1133">Transmembrane helix</keyword>
<name>A0A5Q2VHL0_SERPR</name>
<proteinExistence type="predicted"/>
<accession>A0A5Q2VHL0</accession>
<feature type="transmembrane region" description="Helical" evidence="1">
    <location>
        <begin position="43"/>
        <end position="65"/>
    </location>
</feature>
<dbReference type="EMBL" id="CP045913">
    <property type="protein sequence ID" value="QGH63415.1"/>
    <property type="molecule type" value="Genomic_DNA"/>
</dbReference>
<protein>
    <submittedName>
        <fullName evidence="2">Holin</fullName>
    </submittedName>
</protein>
<sequence length="106" mass="11512">MKMPWKNEPNVLSMLIAIGMTLIGAVASYSFKVLNGEAFSWRTLFLQLIVSIFAGLTMVMIALHYAWPQEIMGGVCGMAGWSGASLIKALERRFLNKASGGENAGQ</sequence>
<evidence type="ECO:0000313" key="3">
    <source>
        <dbReference type="Proteomes" id="UP000381260"/>
    </source>
</evidence>
<dbReference type="Proteomes" id="UP000381260">
    <property type="component" value="Chromosome"/>
</dbReference>
<reference evidence="2 3" key="1">
    <citation type="submission" date="2019-11" db="EMBL/GenBank/DDBJ databases">
        <title>The Phosphoenolpyruvate Phosphotransferase System Regulates Serratia proteamaculans 336X Biofilm Formation and Wheat Roots colonization.</title>
        <authorList>
            <person name="Liu F."/>
        </authorList>
    </citation>
    <scope>NUCLEOTIDE SEQUENCE [LARGE SCALE GENOMIC DNA]</scope>
    <source>
        <strain evidence="2 3">336X</strain>
    </source>
</reference>
<evidence type="ECO:0000313" key="2">
    <source>
        <dbReference type="EMBL" id="QGH63415.1"/>
    </source>
</evidence>
<gene>
    <name evidence="2" type="ORF">GHV41_22350</name>
</gene>
<dbReference type="InterPro" id="IPR032126">
    <property type="entry name" value="LydA_holin"/>
</dbReference>
<keyword evidence="1" id="KW-0812">Transmembrane</keyword>
<organism evidence="2 3">
    <name type="scientific">Serratia proteamaculans</name>
    <dbReference type="NCBI Taxonomy" id="28151"/>
    <lineage>
        <taxon>Bacteria</taxon>
        <taxon>Pseudomonadati</taxon>
        <taxon>Pseudomonadota</taxon>
        <taxon>Gammaproteobacteria</taxon>
        <taxon>Enterobacterales</taxon>
        <taxon>Yersiniaceae</taxon>
        <taxon>Serratia</taxon>
    </lineage>
</organism>
<dbReference type="Pfam" id="PF16083">
    <property type="entry name" value="Phage_holin_3_3"/>
    <property type="match status" value="1"/>
</dbReference>
<keyword evidence="1" id="KW-0472">Membrane</keyword>
<evidence type="ECO:0000256" key="1">
    <source>
        <dbReference type="SAM" id="Phobius"/>
    </source>
</evidence>
<dbReference type="RefSeq" id="WP_153860141.1">
    <property type="nucleotide sequence ID" value="NZ_CP045913.1"/>
</dbReference>
<dbReference type="AlphaFoldDB" id="A0A5Q2VHL0"/>
<feature type="transmembrane region" description="Helical" evidence="1">
    <location>
        <begin position="12"/>
        <end position="31"/>
    </location>
</feature>